<dbReference type="Proteomes" id="UP000075243">
    <property type="component" value="Chromosome 4"/>
</dbReference>
<proteinExistence type="predicted"/>
<feature type="non-terminal residue" evidence="1">
    <location>
        <position position="1"/>
    </location>
</feature>
<evidence type="ECO:0000313" key="2">
    <source>
        <dbReference type="Proteomes" id="UP000075243"/>
    </source>
</evidence>
<name>A0A151TNU9_CAJCA</name>
<dbReference type="AlphaFoldDB" id="A0A151TNU9"/>
<reference evidence="1 2" key="1">
    <citation type="journal article" date="2012" name="Nat. Biotechnol.">
        <title>Draft genome sequence of pigeonpea (Cajanus cajan), an orphan legume crop of resource-poor farmers.</title>
        <authorList>
            <person name="Varshney R.K."/>
            <person name="Chen W."/>
            <person name="Li Y."/>
            <person name="Bharti A.K."/>
            <person name="Saxena R.K."/>
            <person name="Schlueter J.A."/>
            <person name="Donoghue M.T."/>
            <person name="Azam S."/>
            <person name="Fan G."/>
            <person name="Whaley A.M."/>
            <person name="Farmer A.D."/>
            <person name="Sheridan J."/>
            <person name="Iwata A."/>
            <person name="Tuteja R."/>
            <person name="Penmetsa R.V."/>
            <person name="Wu W."/>
            <person name="Upadhyaya H.D."/>
            <person name="Yang S.P."/>
            <person name="Shah T."/>
            <person name="Saxena K.B."/>
            <person name="Michael T."/>
            <person name="McCombie W.R."/>
            <person name="Yang B."/>
            <person name="Zhang G."/>
            <person name="Yang H."/>
            <person name="Wang J."/>
            <person name="Spillane C."/>
            <person name="Cook D.R."/>
            <person name="May G.D."/>
            <person name="Xu X."/>
            <person name="Jackson S.A."/>
        </authorList>
    </citation>
    <scope>NUCLEOTIDE SEQUENCE [LARGE SCALE GENOMIC DNA]</scope>
    <source>
        <strain evidence="2">cv. Asha</strain>
    </source>
</reference>
<protein>
    <submittedName>
        <fullName evidence="1">Uncharacterized protein</fullName>
    </submittedName>
</protein>
<sequence>LFLSPHSMALCRMARPSFPVTCRPSVSSITKFTSLTCSSPPTFPQHVTFTTHCTLSIACCRSPAISAAYTTSKSRVSQCRRAATAPRLDTFAARPCAGSTTIQLTLRFSSKCLSHSSSFLANFTVVGINYNQ</sequence>
<evidence type="ECO:0000313" key="1">
    <source>
        <dbReference type="EMBL" id="KYP68701.1"/>
    </source>
</evidence>
<accession>A0A151TNU9</accession>
<dbReference type="EMBL" id="CM003606">
    <property type="protein sequence ID" value="KYP68701.1"/>
    <property type="molecule type" value="Genomic_DNA"/>
</dbReference>
<gene>
    <name evidence="1" type="ORF">KK1_022341</name>
</gene>
<organism evidence="1 2">
    <name type="scientific">Cajanus cajan</name>
    <name type="common">Pigeon pea</name>
    <name type="synonym">Cajanus indicus</name>
    <dbReference type="NCBI Taxonomy" id="3821"/>
    <lineage>
        <taxon>Eukaryota</taxon>
        <taxon>Viridiplantae</taxon>
        <taxon>Streptophyta</taxon>
        <taxon>Embryophyta</taxon>
        <taxon>Tracheophyta</taxon>
        <taxon>Spermatophyta</taxon>
        <taxon>Magnoliopsida</taxon>
        <taxon>eudicotyledons</taxon>
        <taxon>Gunneridae</taxon>
        <taxon>Pentapetalae</taxon>
        <taxon>rosids</taxon>
        <taxon>fabids</taxon>
        <taxon>Fabales</taxon>
        <taxon>Fabaceae</taxon>
        <taxon>Papilionoideae</taxon>
        <taxon>50 kb inversion clade</taxon>
        <taxon>NPAAA clade</taxon>
        <taxon>indigoferoid/millettioid clade</taxon>
        <taxon>Phaseoleae</taxon>
        <taxon>Cajanus</taxon>
    </lineage>
</organism>
<dbReference type="Gramene" id="C.cajan_21699.t">
    <property type="protein sequence ID" value="C.cajan_21699.t.cds1"/>
    <property type="gene ID" value="C.cajan_21699"/>
</dbReference>
<keyword evidence="2" id="KW-1185">Reference proteome</keyword>